<organism evidence="1 2">
    <name type="scientific">Mycolicibacterium sphagni</name>
    <dbReference type="NCBI Taxonomy" id="1786"/>
    <lineage>
        <taxon>Bacteria</taxon>
        <taxon>Bacillati</taxon>
        <taxon>Actinomycetota</taxon>
        <taxon>Actinomycetes</taxon>
        <taxon>Mycobacteriales</taxon>
        <taxon>Mycobacteriaceae</taxon>
        <taxon>Mycolicibacterium</taxon>
    </lineage>
</organism>
<dbReference type="EMBL" id="NOZR01000019">
    <property type="protein sequence ID" value="OYN76845.1"/>
    <property type="molecule type" value="Genomic_DNA"/>
</dbReference>
<dbReference type="RefSeq" id="WP_094482905.1">
    <property type="nucleotide sequence ID" value="NZ_NOZR01000019.1"/>
</dbReference>
<proteinExistence type="predicted"/>
<accession>A0A255DHY2</accession>
<gene>
    <name evidence="1" type="ORF">CG716_20235</name>
</gene>
<reference evidence="1 2" key="1">
    <citation type="submission" date="2017-07" db="EMBL/GenBank/DDBJ databases">
        <title>The new phylogeny of genus Mycobacterium.</title>
        <authorList>
            <person name="Tortoli E."/>
            <person name="Trovato A."/>
            <person name="Cirillo D.M."/>
        </authorList>
    </citation>
    <scope>NUCLEOTIDE SEQUENCE [LARGE SCALE GENOMIC DNA]</scope>
    <source>
        <strain evidence="1 2">ATCC 33027</strain>
    </source>
</reference>
<protein>
    <submittedName>
        <fullName evidence="1">Uncharacterized protein</fullName>
    </submittedName>
</protein>
<comment type="caution">
    <text evidence="1">The sequence shown here is derived from an EMBL/GenBank/DDBJ whole genome shotgun (WGS) entry which is preliminary data.</text>
</comment>
<evidence type="ECO:0000313" key="1">
    <source>
        <dbReference type="EMBL" id="OYN76845.1"/>
    </source>
</evidence>
<keyword evidence="2" id="KW-1185">Reference proteome</keyword>
<name>A0A255DHY2_9MYCO</name>
<evidence type="ECO:0000313" key="2">
    <source>
        <dbReference type="Proteomes" id="UP000216063"/>
    </source>
</evidence>
<sequence length="69" mass="7780">MAENEVQVVLTDYEFSVGEIQEFLDEIRNQNRMSVNALITITHDCPKQGYGRGQFTLSASTANRLKGED</sequence>
<dbReference type="Proteomes" id="UP000216063">
    <property type="component" value="Unassembled WGS sequence"/>
</dbReference>
<dbReference type="AlphaFoldDB" id="A0A255DHY2"/>